<feature type="region of interest" description="Disordered" evidence="1">
    <location>
        <begin position="1"/>
        <end position="26"/>
    </location>
</feature>
<feature type="compositionally biased region" description="Basic and acidic residues" evidence="1">
    <location>
        <begin position="13"/>
        <end position="26"/>
    </location>
</feature>
<name>A0A397K0I9_9GLOM</name>
<evidence type="ECO:0000313" key="2">
    <source>
        <dbReference type="EMBL" id="RHZ90280.1"/>
    </source>
</evidence>
<dbReference type="Proteomes" id="UP000266861">
    <property type="component" value="Unassembled WGS sequence"/>
</dbReference>
<dbReference type="EMBL" id="PQFF01000001">
    <property type="protein sequence ID" value="RHZ90280.1"/>
    <property type="molecule type" value="Genomic_DNA"/>
</dbReference>
<comment type="caution">
    <text evidence="2">The sequence shown here is derived from an EMBL/GenBank/DDBJ whole genome shotgun (WGS) entry which is preliminary data.</text>
</comment>
<reference evidence="2 3" key="1">
    <citation type="submission" date="2018-08" db="EMBL/GenBank/DDBJ databases">
        <title>Genome and evolution of the arbuscular mycorrhizal fungus Diversispora epigaea (formerly Glomus versiforme) and its bacterial endosymbionts.</title>
        <authorList>
            <person name="Sun X."/>
            <person name="Fei Z."/>
            <person name="Harrison M."/>
        </authorList>
    </citation>
    <scope>NUCLEOTIDE SEQUENCE [LARGE SCALE GENOMIC DNA]</scope>
    <source>
        <strain evidence="2 3">IT104</strain>
    </source>
</reference>
<feature type="compositionally biased region" description="Polar residues" evidence="1">
    <location>
        <begin position="1"/>
        <end position="12"/>
    </location>
</feature>
<gene>
    <name evidence="2" type="ORF">Glove_1g5</name>
</gene>
<dbReference type="OrthoDB" id="2407081at2759"/>
<protein>
    <submittedName>
        <fullName evidence="2">Uncharacterized protein</fullName>
    </submittedName>
</protein>
<organism evidence="2 3">
    <name type="scientific">Diversispora epigaea</name>
    <dbReference type="NCBI Taxonomy" id="1348612"/>
    <lineage>
        <taxon>Eukaryota</taxon>
        <taxon>Fungi</taxon>
        <taxon>Fungi incertae sedis</taxon>
        <taxon>Mucoromycota</taxon>
        <taxon>Glomeromycotina</taxon>
        <taxon>Glomeromycetes</taxon>
        <taxon>Diversisporales</taxon>
        <taxon>Diversisporaceae</taxon>
        <taxon>Diversispora</taxon>
    </lineage>
</organism>
<evidence type="ECO:0000256" key="1">
    <source>
        <dbReference type="SAM" id="MobiDB-lite"/>
    </source>
</evidence>
<proteinExistence type="predicted"/>
<keyword evidence="3" id="KW-1185">Reference proteome</keyword>
<dbReference type="AlphaFoldDB" id="A0A397K0I9"/>
<accession>A0A397K0I9</accession>
<evidence type="ECO:0000313" key="3">
    <source>
        <dbReference type="Proteomes" id="UP000266861"/>
    </source>
</evidence>
<sequence length="98" mass="11510">MYQSHSVGQVFTSEKRKTEDNIQESLNKRVMTEYNDGYKTPLPRPRNETVMTTPQKPTLFENSVKYLDKHFSVNINHQCVMMKEKQVDTIAIPELVYN</sequence>